<keyword evidence="11" id="KW-1185">Reference proteome</keyword>
<accession>A0A223S6H1</accession>
<evidence type="ECO:0000256" key="2">
    <source>
        <dbReference type="ARBA" id="ARBA00022448"/>
    </source>
</evidence>
<comment type="similarity">
    <text evidence="7">Belongs to the binding-protein-dependent transport system permease family.</text>
</comment>
<dbReference type="Proteomes" id="UP000215005">
    <property type="component" value="Chromosome"/>
</dbReference>
<dbReference type="Gene3D" id="1.10.3720.10">
    <property type="entry name" value="MetI-like"/>
    <property type="match status" value="1"/>
</dbReference>
<keyword evidence="3" id="KW-1003">Cell membrane</keyword>
<dbReference type="Pfam" id="PF00528">
    <property type="entry name" value="BPD_transp_1"/>
    <property type="match status" value="1"/>
</dbReference>
<feature type="transmembrane region" description="Helical" evidence="7">
    <location>
        <begin position="179"/>
        <end position="202"/>
    </location>
</feature>
<feature type="transmembrane region" description="Helical" evidence="7">
    <location>
        <begin position="146"/>
        <end position="167"/>
    </location>
</feature>
<comment type="subcellular location">
    <subcellularLocation>
        <location evidence="1 7">Cell membrane</location>
        <topology evidence="1 7">Multi-pass membrane protein</topology>
    </subcellularLocation>
</comment>
<feature type="domain" description="ABC transmembrane type-1" evidence="9">
    <location>
        <begin position="111"/>
        <end position="301"/>
    </location>
</feature>
<dbReference type="RefSeq" id="WP_017616633.1">
    <property type="nucleotide sequence ID" value="NZ_ANBG01000008.1"/>
</dbReference>
<organism evidence="10 11">
    <name type="scientific">Nocardiopsis gilva YIM 90087</name>
    <dbReference type="NCBI Taxonomy" id="1235441"/>
    <lineage>
        <taxon>Bacteria</taxon>
        <taxon>Bacillati</taxon>
        <taxon>Actinomycetota</taxon>
        <taxon>Actinomycetes</taxon>
        <taxon>Streptosporangiales</taxon>
        <taxon>Nocardiopsidaceae</taxon>
        <taxon>Nocardiopsis</taxon>
    </lineage>
</organism>
<gene>
    <name evidence="10" type="ORF">CDO52_13825</name>
</gene>
<dbReference type="KEGG" id="ngv:CDO52_13825"/>
<keyword evidence="6 7" id="KW-0472">Membrane</keyword>
<evidence type="ECO:0000256" key="1">
    <source>
        <dbReference type="ARBA" id="ARBA00004651"/>
    </source>
</evidence>
<dbReference type="CDD" id="cd06261">
    <property type="entry name" value="TM_PBP2"/>
    <property type="match status" value="1"/>
</dbReference>
<keyword evidence="4 7" id="KW-0812">Transmembrane</keyword>
<evidence type="ECO:0000259" key="9">
    <source>
        <dbReference type="PROSITE" id="PS50928"/>
    </source>
</evidence>
<feature type="transmembrane region" description="Helical" evidence="7">
    <location>
        <begin position="111"/>
        <end position="134"/>
    </location>
</feature>
<keyword evidence="5 7" id="KW-1133">Transmembrane helix</keyword>
<protein>
    <submittedName>
        <fullName evidence="10">Carbohydrate ABC transporter permease</fullName>
    </submittedName>
</protein>
<dbReference type="PROSITE" id="PS50928">
    <property type="entry name" value="ABC_TM1"/>
    <property type="match status" value="1"/>
</dbReference>
<proteinExistence type="inferred from homology"/>
<evidence type="ECO:0000256" key="8">
    <source>
        <dbReference type="SAM" id="MobiDB-lite"/>
    </source>
</evidence>
<dbReference type="InterPro" id="IPR035906">
    <property type="entry name" value="MetI-like_sf"/>
</dbReference>
<evidence type="ECO:0000256" key="3">
    <source>
        <dbReference type="ARBA" id="ARBA00022475"/>
    </source>
</evidence>
<dbReference type="InterPro" id="IPR000515">
    <property type="entry name" value="MetI-like"/>
</dbReference>
<dbReference type="EMBL" id="CP022753">
    <property type="protein sequence ID" value="ASU83720.1"/>
    <property type="molecule type" value="Genomic_DNA"/>
</dbReference>
<feature type="compositionally biased region" description="Basic and acidic residues" evidence="8">
    <location>
        <begin position="1"/>
        <end position="14"/>
    </location>
</feature>
<evidence type="ECO:0000313" key="10">
    <source>
        <dbReference type="EMBL" id="ASU83720.1"/>
    </source>
</evidence>
<evidence type="ECO:0000256" key="4">
    <source>
        <dbReference type="ARBA" id="ARBA00022692"/>
    </source>
</evidence>
<dbReference type="GO" id="GO:0005886">
    <property type="term" value="C:plasma membrane"/>
    <property type="evidence" value="ECO:0007669"/>
    <property type="project" value="UniProtKB-SubCell"/>
</dbReference>
<feature type="transmembrane region" description="Helical" evidence="7">
    <location>
        <begin position="223"/>
        <end position="248"/>
    </location>
</feature>
<evidence type="ECO:0000256" key="6">
    <source>
        <dbReference type="ARBA" id="ARBA00023136"/>
    </source>
</evidence>
<keyword evidence="2 7" id="KW-0813">Transport</keyword>
<dbReference type="SUPFAM" id="SSF161098">
    <property type="entry name" value="MetI-like"/>
    <property type="match status" value="1"/>
</dbReference>
<evidence type="ECO:0000256" key="5">
    <source>
        <dbReference type="ARBA" id="ARBA00022989"/>
    </source>
</evidence>
<sequence>MSTREETRPERPEGVPDAAAGTGAVSEADGGPPRTLAERIAARTGSGAIQVLLVLVGLFWLLPTLGLFVSSLRSPQDNASSGWWTVLAAPSRLTLENYAGLLDNEGFVASFFNTILISVPSTVLIVVIAALAAYAFAWMEFPGRDWLFLGVVGLLVVPLQVALIPIAQVYGPLGIYGSIPGVVLFHVGFGLPFAIFLLRNFFAAIPRDLLEAARMDGGKELTIFRRVILPLGGPAIASLAIFQFLWVWNDLLVALVFADSANQPMTVALQSEMRQFGANIDVISSGAFLSMVVPLLVFFAFQRYFVQGVMAGAVK</sequence>
<dbReference type="PANTHER" id="PTHR43744">
    <property type="entry name" value="ABC TRANSPORTER PERMEASE PROTEIN MG189-RELATED-RELATED"/>
    <property type="match status" value="1"/>
</dbReference>
<reference evidence="10 11" key="1">
    <citation type="submission" date="2017-08" db="EMBL/GenBank/DDBJ databases">
        <title>The complete genome sequence of Nocardiopsis gilva YIM 90087.</title>
        <authorList>
            <person name="Yin M."/>
            <person name="Tang S."/>
        </authorList>
    </citation>
    <scope>NUCLEOTIDE SEQUENCE [LARGE SCALE GENOMIC DNA]</scope>
    <source>
        <strain evidence="10 11">YIM 90087</strain>
    </source>
</reference>
<feature type="region of interest" description="Disordered" evidence="8">
    <location>
        <begin position="1"/>
        <end position="32"/>
    </location>
</feature>
<evidence type="ECO:0000256" key="7">
    <source>
        <dbReference type="RuleBase" id="RU363032"/>
    </source>
</evidence>
<dbReference type="PANTHER" id="PTHR43744:SF4">
    <property type="entry name" value="OSMOPROTECTIVE COMPOUNDS UPTAKE PERMEASE PROTEIN GGTD"/>
    <property type="match status" value="1"/>
</dbReference>
<evidence type="ECO:0000313" key="11">
    <source>
        <dbReference type="Proteomes" id="UP000215005"/>
    </source>
</evidence>
<name>A0A223S6H1_9ACTN</name>
<dbReference type="OrthoDB" id="9794684at2"/>
<feature type="transmembrane region" description="Helical" evidence="7">
    <location>
        <begin position="282"/>
        <end position="301"/>
    </location>
</feature>
<feature type="transmembrane region" description="Helical" evidence="7">
    <location>
        <begin position="48"/>
        <end position="69"/>
    </location>
</feature>
<dbReference type="AlphaFoldDB" id="A0A223S6H1"/>
<dbReference type="GO" id="GO:0055085">
    <property type="term" value="P:transmembrane transport"/>
    <property type="evidence" value="ECO:0007669"/>
    <property type="project" value="InterPro"/>
</dbReference>